<dbReference type="Gene3D" id="3.40.30.10">
    <property type="entry name" value="Glutaredoxin"/>
    <property type="match status" value="1"/>
</dbReference>
<evidence type="ECO:0000313" key="8">
    <source>
        <dbReference type="Proteomes" id="UP000019132"/>
    </source>
</evidence>
<evidence type="ECO:0000256" key="5">
    <source>
        <dbReference type="SAM" id="Phobius"/>
    </source>
</evidence>
<dbReference type="PROSITE" id="PS51352">
    <property type="entry name" value="THIOREDOXIN_2"/>
    <property type="match status" value="1"/>
</dbReference>
<dbReference type="InterPro" id="IPR045888">
    <property type="entry name" value="Erv"/>
</dbReference>
<evidence type="ECO:0000256" key="1">
    <source>
        <dbReference type="ARBA" id="ARBA00004370"/>
    </source>
</evidence>
<dbReference type="Pfam" id="PF13850">
    <property type="entry name" value="ERGIC_N"/>
    <property type="match status" value="1"/>
</dbReference>
<keyword evidence="2 5" id="KW-0812">Transmembrane</keyword>
<protein>
    <recommendedName>
        <fullName evidence="6">Thioredoxin domain-containing protein</fullName>
    </recommendedName>
</protein>
<dbReference type="InParanoid" id="K3X7Z2"/>
<dbReference type="InterPro" id="IPR039542">
    <property type="entry name" value="Erv_N"/>
</dbReference>
<name>K3X7Z2_GLOUD</name>
<reference evidence="7" key="3">
    <citation type="submission" date="2015-02" db="UniProtKB">
        <authorList>
            <consortium name="EnsemblProtists"/>
        </authorList>
    </citation>
    <scope>IDENTIFICATION</scope>
    <source>
        <strain evidence="7">DAOM BR144</strain>
    </source>
</reference>
<feature type="domain" description="Thioredoxin" evidence="6">
    <location>
        <begin position="127"/>
        <end position="261"/>
    </location>
</feature>
<dbReference type="GO" id="GO:0016020">
    <property type="term" value="C:membrane"/>
    <property type="evidence" value="ECO:0007669"/>
    <property type="project" value="UniProtKB-SubCell"/>
</dbReference>
<dbReference type="PANTHER" id="PTHR10984:SF37">
    <property type="entry name" value="PROTEIN DISULFIDE-ISOMERASE 5-3"/>
    <property type="match status" value="1"/>
</dbReference>
<dbReference type="Pfam" id="PF07970">
    <property type="entry name" value="COPIIcoated_ERV"/>
    <property type="match status" value="1"/>
</dbReference>
<keyword evidence="3 5" id="KW-1133">Transmembrane helix</keyword>
<dbReference type="AlphaFoldDB" id="K3X7Z2"/>
<dbReference type="OMA" id="KVHTYSG"/>
<reference evidence="8" key="2">
    <citation type="submission" date="2010-04" db="EMBL/GenBank/DDBJ databases">
        <authorList>
            <person name="Buell R."/>
            <person name="Hamilton J."/>
            <person name="Hostetler J."/>
        </authorList>
    </citation>
    <scope>NUCLEOTIDE SEQUENCE [LARGE SCALE GENOMIC DNA]</scope>
    <source>
        <strain evidence="8">DAOM:BR144</strain>
    </source>
</reference>
<keyword evidence="8" id="KW-1185">Reference proteome</keyword>
<proteinExistence type="predicted"/>
<dbReference type="SUPFAM" id="SSF52833">
    <property type="entry name" value="Thioredoxin-like"/>
    <property type="match status" value="1"/>
</dbReference>
<dbReference type="eggNOG" id="KOG2667">
    <property type="taxonomic scope" value="Eukaryota"/>
</dbReference>
<evidence type="ECO:0000256" key="3">
    <source>
        <dbReference type="ARBA" id="ARBA00022989"/>
    </source>
</evidence>
<evidence type="ECO:0000256" key="2">
    <source>
        <dbReference type="ARBA" id="ARBA00022692"/>
    </source>
</evidence>
<feature type="transmembrane region" description="Helical" evidence="5">
    <location>
        <begin position="456"/>
        <end position="482"/>
    </location>
</feature>
<sequence>MAKSALSRIDFFRKVPEELQIGSASGRFFSLFSFALMGFLIMSHYQSYTYMGTKSIVTLDEHQEDRLRINFNVSLLAVPCAHASVDVSDHMGQRFVNVTRHIRHFRLGSSKEGSEVARLDEIVMDDHDKGIPIWGGTDRSTHKGVHYSTPLTNDNFDDYMRKYELVLVNFYAPWCPFCQQLNPEWERAAAQLDDHPEYSERVKMASVDCTDDKATWLCRRAHIRAFPSMLIYMYGSTSTRFIYNGPRTAPHLLQFLDLFFRRLEPDADFAEEVNMNSNTLGLPMHVNHENLNGVNLKKVRPSAISRDAVEGCEISGSLSVNRVPGKIVFTARSKEHSFDFGAVNVTHRVNHFSFGQMKRSEHLVDGARKLVPSERYPLDNKIFYAENDNITIEHFMNVVGFDHEDTRKSMFDLVERVYEFSASSNQYNATNTLPAALFSFDISPLVIQVVSDYMPFYRFITSLCAVVGGVFTVIGLVDSGVFHAMNSIKKKQQLGKLS</sequence>
<reference evidence="8" key="1">
    <citation type="journal article" date="2010" name="Genome Biol.">
        <title>Genome sequence of the necrotrophic plant pathogen Pythium ultimum reveals original pathogenicity mechanisms and effector repertoire.</title>
        <authorList>
            <person name="Levesque C.A."/>
            <person name="Brouwer H."/>
            <person name="Cano L."/>
            <person name="Hamilton J.P."/>
            <person name="Holt C."/>
            <person name="Huitema E."/>
            <person name="Raffaele S."/>
            <person name="Robideau G.P."/>
            <person name="Thines M."/>
            <person name="Win J."/>
            <person name="Zerillo M.M."/>
            <person name="Beakes G.W."/>
            <person name="Boore J.L."/>
            <person name="Busam D."/>
            <person name="Dumas B."/>
            <person name="Ferriera S."/>
            <person name="Fuerstenberg S.I."/>
            <person name="Gachon C.M."/>
            <person name="Gaulin E."/>
            <person name="Govers F."/>
            <person name="Grenville-Briggs L."/>
            <person name="Horner N."/>
            <person name="Hostetler J."/>
            <person name="Jiang R.H."/>
            <person name="Johnson J."/>
            <person name="Krajaejun T."/>
            <person name="Lin H."/>
            <person name="Meijer H.J."/>
            <person name="Moore B."/>
            <person name="Morris P."/>
            <person name="Phuntmart V."/>
            <person name="Puiu D."/>
            <person name="Shetty J."/>
            <person name="Stajich J.E."/>
            <person name="Tripathy S."/>
            <person name="Wawra S."/>
            <person name="van West P."/>
            <person name="Whitty B.R."/>
            <person name="Coutinho P.M."/>
            <person name="Henrissat B."/>
            <person name="Martin F."/>
            <person name="Thomas P.D."/>
            <person name="Tyler B.M."/>
            <person name="De Vries R.P."/>
            <person name="Kamoun S."/>
            <person name="Yandell M."/>
            <person name="Tisserat N."/>
            <person name="Buell C.R."/>
        </authorList>
    </citation>
    <scope>NUCLEOTIDE SEQUENCE</scope>
    <source>
        <strain evidence="8">DAOM:BR144</strain>
    </source>
</reference>
<accession>K3X7Z2</accession>
<dbReference type="CDD" id="cd02961">
    <property type="entry name" value="PDI_a_family"/>
    <property type="match status" value="1"/>
</dbReference>
<dbReference type="GO" id="GO:0005783">
    <property type="term" value="C:endoplasmic reticulum"/>
    <property type="evidence" value="ECO:0007669"/>
    <property type="project" value="TreeGrafter"/>
</dbReference>
<keyword evidence="4 5" id="KW-0472">Membrane</keyword>
<dbReference type="HOGENOM" id="CLU_034705_3_0_1"/>
<dbReference type="InterPro" id="IPR013766">
    <property type="entry name" value="Thioredoxin_domain"/>
</dbReference>
<comment type="subcellular location">
    <subcellularLocation>
        <location evidence="1">Membrane</location>
    </subcellularLocation>
</comment>
<organism evidence="7 8">
    <name type="scientific">Globisporangium ultimum (strain ATCC 200006 / CBS 805.95 / DAOM BR144)</name>
    <name type="common">Pythium ultimum</name>
    <dbReference type="NCBI Taxonomy" id="431595"/>
    <lineage>
        <taxon>Eukaryota</taxon>
        <taxon>Sar</taxon>
        <taxon>Stramenopiles</taxon>
        <taxon>Oomycota</taxon>
        <taxon>Peronosporomycetes</taxon>
        <taxon>Pythiales</taxon>
        <taxon>Pythiaceae</taxon>
        <taxon>Globisporangium</taxon>
    </lineage>
</organism>
<dbReference type="VEuPathDB" id="FungiDB:PYU1_G013312"/>
<dbReference type="Proteomes" id="UP000019132">
    <property type="component" value="Unassembled WGS sequence"/>
</dbReference>
<dbReference type="EMBL" id="GL376609">
    <property type="status" value="NOT_ANNOTATED_CDS"/>
    <property type="molecule type" value="Genomic_DNA"/>
</dbReference>
<evidence type="ECO:0000256" key="4">
    <source>
        <dbReference type="ARBA" id="ARBA00023136"/>
    </source>
</evidence>
<dbReference type="InterPro" id="IPR036249">
    <property type="entry name" value="Thioredoxin-like_sf"/>
</dbReference>
<dbReference type="EnsemblProtists" id="PYU1_T013341">
    <property type="protein sequence ID" value="PYU1_T013341"/>
    <property type="gene ID" value="PYU1_G013312"/>
</dbReference>
<feature type="transmembrane region" description="Helical" evidence="5">
    <location>
        <begin position="21"/>
        <end position="45"/>
    </location>
</feature>
<dbReference type="Pfam" id="PF00085">
    <property type="entry name" value="Thioredoxin"/>
    <property type="match status" value="1"/>
</dbReference>
<dbReference type="InterPro" id="IPR012936">
    <property type="entry name" value="Erv_C"/>
</dbReference>
<dbReference type="GO" id="GO:0030134">
    <property type="term" value="C:COPII-coated ER to Golgi transport vesicle"/>
    <property type="evidence" value="ECO:0007669"/>
    <property type="project" value="TreeGrafter"/>
</dbReference>
<evidence type="ECO:0000313" key="7">
    <source>
        <dbReference type="EnsemblProtists" id="PYU1_T013341"/>
    </source>
</evidence>
<dbReference type="PANTHER" id="PTHR10984">
    <property type="entry name" value="ENDOPLASMIC RETICULUM-GOLGI INTERMEDIATE COMPARTMENT PROTEIN"/>
    <property type="match status" value="1"/>
</dbReference>
<evidence type="ECO:0000259" key="6">
    <source>
        <dbReference type="PROSITE" id="PS51352"/>
    </source>
</evidence>
<dbReference type="STRING" id="431595.K3X7Z2"/>